<dbReference type="Proteomes" id="UP000283758">
    <property type="component" value="Chromosome"/>
</dbReference>
<accession>A0A9W3Z150</accession>
<organism evidence="1 2">
    <name type="scientific">Lactobacillus johnsonii</name>
    <dbReference type="NCBI Taxonomy" id="33959"/>
    <lineage>
        <taxon>Bacteria</taxon>
        <taxon>Bacillati</taxon>
        <taxon>Bacillota</taxon>
        <taxon>Bacilli</taxon>
        <taxon>Lactobacillales</taxon>
        <taxon>Lactobacillaceae</taxon>
        <taxon>Lactobacillus</taxon>
    </lineage>
</organism>
<gene>
    <name evidence="1" type="ORF">D7321_05280</name>
</gene>
<proteinExistence type="predicted"/>
<dbReference type="AlphaFoldDB" id="A0A9W3Z150"/>
<name>A0A9W3Z150_LACJH</name>
<evidence type="ECO:0000313" key="1">
    <source>
        <dbReference type="EMBL" id="AZZ67537.1"/>
    </source>
</evidence>
<dbReference type="EMBL" id="CP032680">
    <property type="protein sequence ID" value="AZZ67537.1"/>
    <property type="molecule type" value="Genomic_DNA"/>
</dbReference>
<reference evidence="1 2" key="1">
    <citation type="submission" date="2018-10" db="EMBL/GenBank/DDBJ databases">
        <title>Complete genome sequencing of Lactobacillus johnsonii ZLJ010.</title>
        <authorList>
            <person name="Zhang W."/>
            <person name="Ji H."/>
            <person name="Wang J."/>
            <person name="Zhang D."/>
            <person name="Liu H."/>
            <person name="Wang S."/>
            <person name="Wang Y."/>
        </authorList>
    </citation>
    <scope>NUCLEOTIDE SEQUENCE [LARGE SCALE GENOMIC DNA]</scope>
    <source>
        <strain evidence="1 2">ZLJ010</strain>
    </source>
</reference>
<sequence length="118" mass="13205">MQPLDISYLFLSDIGKNKHEIISRLQKLGVIDGNYQATGKGVDTGWVGIKTTSVWNPATESMINDQATVLTPLGIIYIPILFEDKFYQDLSASQNLVERACDGELLTIQELRKQGYLK</sequence>
<dbReference type="RefSeq" id="WP_127835740.1">
    <property type="nucleotide sequence ID" value="NZ_CP032680.1"/>
</dbReference>
<evidence type="ECO:0000313" key="2">
    <source>
        <dbReference type="Proteomes" id="UP000283758"/>
    </source>
</evidence>
<protein>
    <submittedName>
        <fullName evidence="1">Uncharacterized protein</fullName>
    </submittedName>
</protein>